<dbReference type="EMBL" id="JBHSGT010000033">
    <property type="protein sequence ID" value="MFC4709979.1"/>
    <property type="molecule type" value="Genomic_DNA"/>
</dbReference>
<dbReference type="InterPro" id="IPR017853">
    <property type="entry name" value="GH"/>
</dbReference>
<keyword evidence="4" id="KW-1185">Reference proteome</keyword>
<dbReference type="Gene3D" id="3.20.20.80">
    <property type="entry name" value="Glycosidases"/>
    <property type="match status" value="1"/>
</dbReference>
<evidence type="ECO:0000313" key="4">
    <source>
        <dbReference type="Proteomes" id="UP001596026"/>
    </source>
</evidence>
<dbReference type="InterPro" id="IPR003646">
    <property type="entry name" value="SH3-like_bac-type"/>
</dbReference>
<gene>
    <name evidence="3" type="ORF">ACFO3L_04960</name>
</gene>
<dbReference type="SUPFAM" id="SSF51445">
    <property type="entry name" value="(Trans)glycosidases"/>
    <property type="match status" value="1"/>
</dbReference>
<reference evidence="4" key="1">
    <citation type="journal article" date="2019" name="Int. J. Syst. Evol. Microbiol.">
        <title>The Global Catalogue of Microorganisms (GCM) 10K type strain sequencing project: providing services to taxonomists for standard genome sequencing and annotation.</title>
        <authorList>
            <consortium name="The Broad Institute Genomics Platform"/>
            <consortium name="The Broad Institute Genome Sequencing Center for Infectious Disease"/>
            <person name="Wu L."/>
            <person name="Ma J."/>
        </authorList>
    </citation>
    <scope>NUCLEOTIDE SEQUENCE [LARGE SCALE GENOMIC DNA]</scope>
    <source>
        <strain evidence="4">CGMCC 1.19061</strain>
    </source>
</reference>
<evidence type="ECO:0000313" key="3">
    <source>
        <dbReference type="EMBL" id="MFC4709979.1"/>
    </source>
</evidence>
<evidence type="ECO:0000259" key="2">
    <source>
        <dbReference type="SMART" id="SM00287"/>
    </source>
</evidence>
<feature type="domain" description="SH3b" evidence="2">
    <location>
        <begin position="212"/>
        <end position="279"/>
    </location>
</feature>
<dbReference type="Gene3D" id="2.30.30.40">
    <property type="entry name" value="SH3 Domains"/>
    <property type="match status" value="1"/>
</dbReference>
<organism evidence="3 4">
    <name type="scientific">Enterococcus eurekensis</name>
    <dbReference type="NCBI Taxonomy" id="1159753"/>
    <lineage>
        <taxon>Bacteria</taxon>
        <taxon>Bacillati</taxon>
        <taxon>Bacillota</taxon>
        <taxon>Bacilli</taxon>
        <taxon>Lactobacillales</taxon>
        <taxon>Enterococcaceae</taxon>
        <taxon>Enterococcus</taxon>
    </lineage>
</organism>
<dbReference type="PANTHER" id="PTHR34135">
    <property type="entry name" value="LYSOZYME"/>
    <property type="match status" value="1"/>
</dbReference>
<dbReference type="CDD" id="cd06523">
    <property type="entry name" value="GH25_PlyB-like"/>
    <property type="match status" value="1"/>
</dbReference>
<dbReference type="PROSITE" id="PS51904">
    <property type="entry name" value="GLYCOSYL_HYDROL_F25_2"/>
    <property type="match status" value="1"/>
</dbReference>
<comment type="caution">
    <text evidence="3">The sequence shown here is derived from an EMBL/GenBank/DDBJ whole genome shotgun (WGS) entry which is preliminary data.</text>
</comment>
<dbReference type="Proteomes" id="UP001596026">
    <property type="component" value="Unassembled WGS sequence"/>
</dbReference>
<dbReference type="PANTHER" id="PTHR34135:SF1">
    <property type="entry name" value="GLYCOSYL HYDROLASE FAMILY 25"/>
    <property type="match status" value="1"/>
</dbReference>
<protein>
    <submittedName>
        <fullName evidence="3">GH25 family lysozyme</fullName>
    </submittedName>
</protein>
<proteinExistence type="inferred from homology"/>
<dbReference type="SMART" id="SM00287">
    <property type="entry name" value="SH3b"/>
    <property type="match status" value="1"/>
</dbReference>
<comment type="similarity">
    <text evidence="1">Belongs to the glycosyl hydrolase 25 family.</text>
</comment>
<dbReference type="RefSeq" id="WP_379964447.1">
    <property type="nucleotide sequence ID" value="NZ_JBHSGT010000033.1"/>
</dbReference>
<accession>A0ABV9M3H2</accession>
<evidence type="ECO:0000256" key="1">
    <source>
        <dbReference type="ARBA" id="ARBA00010646"/>
    </source>
</evidence>
<dbReference type="Pfam" id="PF01183">
    <property type="entry name" value="Glyco_hydro_25"/>
    <property type="match status" value="1"/>
</dbReference>
<name>A0ABV9M3H2_9ENTE</name>
<sequence>MIPKPIILDISEWQVPTTINYAQLSQQISGVIVRVQYGSNYEDKHYKTHITEFNKYNVPVAVYAWVRGTSVSDMEKEARDFYQRAKNFQPTFWWLDVEEHSMSNMRQGVEAYRQQLKKLGAKKVGAYIANHLFKQFNLDTTKFDAIWLPTYGINNGQYNGSNPTAINEYHLHQYSDRGRLSGYAGYLDLNRIAKGIVADYFGEAKDSIIIEERPTRYELITNVYLREGPSTKSKEIALLKKGEQILIHAYSSAEGYLWGEQRRANNKRGYLALGILQEYVRRVK</sequence>
<dbReference type="InterPro" id="IPR002053">
    <property type="entry name" value="Glyco_hydro_25"/>
</dbReference>